<evidence type="ECO:0000313" key="1">
    <source>
        <dbReference type="EMBL" id="CAG6789537.1"/>
    </source>
</evidence>
<sequence>MYISSACLRKRAFFSLTSSNSCKTSSSVCAGDVCVLSTTGLSLGVGESVSSAKWLSLGVGQGVPSSRVFSLFFWAAAAAASDLVRISSSSLTPCLSNSCCLISMSANSLFTLSSDIGLIFLFWGIGTGGACPFFRRHCPYVLL</sequence>
<dbReference type="EMBL" id="HBUF01665380">
    <property type="protein sequence ID" value="CAG6789527.1"/>
    <property type="molecule type" value="Transcribed_RNA"/>
</dbReference>
<protein>
    <submittedName>
        <fullName evidence="1">Uncharacterized protein</fullName>
    </submittedName>
</protein>
<dbReference type="EMBL" id="HBUF01665379">
    <property type="protein sequence ID" value="CAG6789522.1"/>
    <property type="molecule type" value="Transcribed_RNA"/>
</dbReference>
<proteinExistence type="predicted"/>
<organism evidence="1">
    <name type="scientific">Cacopsylla melanoneura</name>
    <dbReference type="NCBI Taxonomy" id="428564"/>
    <lineage>
        <taxon>Eukaryota</taxon>
        <taxon>Metazoa</taxon>
        <taxon>Ecdysozoa</taxon>
        <taxon>Arthropoda</taxon>
        <taxon>Hexapoda</taxon>
        <taxon>Insecta</taxon>
        <taxon>Pterygota</taxon>
        <taxon>Neoptera</taxon>
        <taxon>Paraneoptera</taxon>
        <taxon>Hemiptera</taxon>
        <taxon>Sternorrhyncha</taxon>
        <taxon>Psylloidea</taxon>
        <taxon>Psyllidae</taxon>
        <taxon>Psyllinae</taxon>
        <taxon>Cacopsylla</taxon>
    </lineage>
</organism>
<dbReference type="EMBL" id="HBUF01665382">
    <property type="protein sequence ID" value="CAG6789533.1"/>
    <property type="molecule type" value="Transcribed_RNA"/>
</dbReference>
<accession>A0A8D9FGR8</accession>
<name>A0A8D9FGR8_9HEMI</name>
<reference evidence="1" key="1">
    <citation type="submission" date="2021-05" db="EMBL/GenBank/DDBJ databases">
        <authorList>
            <person name="Alioto T."/>
            <person name="Alioto T."/>
            <person name="Gomez Garrido J."/>
        </authorList>
    </citation>
    <scope>NUCLEOTIDE SEQUENCE</scope>
</reference>
<dbReference type="EMBL" id="HBUF01665383">
    <property type="protein sequence ID" value="CAG6789537.1"/>
    <property type="molecule type" value="Transcribed_RNA"/>
</dbReference>
<dbReference type="AlphaFoldDB" id="A0A8D9FGR8"/>